<dbReference type="Pfam" id="PF15365">
    <property type="entry name" value="PNRC"/>
    <property type="match status" value="1"/>
</dbReference>
<dbReference type="eggNOG" id="ENOG502S11S">
    <property type="taxonomic scope" value="Eukaryota"/>
</dbReference>
<feature type="region of interest" description="Disordered" evidence="1">
    <location>
        <begin position="127"/>
        <end position="173"/>
    </location>
</feature>
<evidence type="ECO:0000313" key="2">
    <source>
        <dbReference type="EMBL" id="ERN18246.1"/>
    </source>
</evidence>
<dbReference type="HOGENOM" id="CLU_886660_0_0_1"/>
<dbReference type="Proteomes" id="UP000017836">
    <property type="component" value="Unassembled WGS sequence"/>
</dbReference>
<keyword evidence="3" id="KW-1185">Reference proteome</keyword>
<evidence type="ECO:0000256" key="1">
    <source>
        <dbReference type="SAM" id="MobiDB-lite"/>
    </source>
</evidence>
<proteinExistence type="predicted"/>
<dbReference type="EMBL" id="KI392237">
    <property type="protein sequence ID" value="ERN18246.1"/>
    <property type="molecule type" value="Genomic_DNA"/>
</dbReference>
<name>U5CY19_AMBTC</name>
<sequence>MEAVIFVADRPISAYRETRNPVAKTGGNNNMCCSPPPTPPPPAAFKGNNSKRKSFTKSPLGPSHGGLKRSDNNSYKPPLLPLPLNTTPFPVAPHRPVMGYLGLPLLDSHSVNGDQNRPVFASLSVTKKQHHLSNNPRVRGSLSAKKNGLTYDAEKGRRSNNEAASDNQKKKKIQIKDEEKELEIDPLIMSTAPLGPDPSILPKHVTGIISRSSTSSSGYTATATDNNSNNNRGLDVAEFRNLGFLQLQTLDWEKWSGSVFSNSPPPSCVPLPNFPSMQKMKNNASSSCNGEAGGVVDIGATYDLRRLLRLDCAR</sequence>
<organism evidence="2 3">
    <name type="scientific">Amborella trichopoda</name>
    <dbReference type="NCBI Taxonomy" id="13333"/>
    <lineage>
        <taxon>Eukaryota</taxon>
        <taxon>Viridiplantae</taxon>
        <taxon>Streptophyta</taxon>
        <taxon>Embryophyta</taxon>
        <taxon>Tracheophyta</taxon>
        <taxon>Spermatophyta</taxon>
        <taxon>Magnoliopsida</taxon>
        <taxon>Amborellales</taxon>
        <taxon>Amborellaceae</taxon>
        <taxon>Amborella</taxon>
    </lineage>
</organism>
<dbReference type="AlphaFoldDB" id="U5CY19"/>
<gene>
    <name evidence="2" type="ORF">AMTR_s00055p00097380</name>
</gene>
<feature type="region of interest" description="Disordered" evidence="1">
    <location>
        <begin position="20"/>
        <end position="74"/>
    </location>
</feature>
<feature type="compositionally biased region" description="Low complexity" evidence="1">
    <location>
        <begin position="211"/>
        <end position="231"/>
    </location>
</feature>
<reference evidence="3" key="1">
    <citation type="journal article" date="2013" name="Science">
        <title>The Amborella genome and the evolution of flowering plants.</title>
        <authorList>
            <consortium name="Amborella Genome Project"/>
        </authorList>
    </citation>
    <scope>NUCLEOTIDE SEQUENCE [LARGE SCALE GENOMIC DNA]</scope>
</reference>
<dbReference type="GO" id="GO:0016071">
    <property type="term" value="P:mRNA metabolic process"/>
    <property type="evidence" value="ECO:0007669"/>
    <property type="project" value="UniProtKB-ARBA"/>
</dbReference>
<dbReference type="Gramene" id="ERN18246">
    <property type="protein sequence ID" value="ERN18246"/>
    <property type="gene ID" value="AMTR_s00055p00097380"/>
</dbReference>
<dbReference type="PANTHER" id="PTHR33670">
    <property type="entry name" value="SPLICING FACTOR, PROLINE- AND GLUTAMINE-RICH-LIKE"/>
    <property type="match status" value="1"/>
</dbReference>
<feature type="compositionally biased region" description="Pro residues" evidence="1">
    <location>
        <begin position="34"/>
        <end position="43"/>
    </location>
</feature>
<dbReference type="PANTHER" id="PTHR33670:SF14">
    <property type="entry name" value="T20H2.15 PROTEIN"/>
    <property type="match status" value="1"/>
</dbReference>
<evidence type="ECO:0000313" key="3">
    <source>
        <dbReference type="Proteomes" id="UP000017836"/>
    </source>
</evidence>
<feature type="region of interest" description="Disordered" evidence="1">
    <location>
        <begin position="211"/>
        <end position="232"/>
    </location>
</feature>
<accession>U5CY19</accession>
<protein>
    <submittedName>
        <fullName evidence="2">Uncharacterized protein</fullName>
    </submittedName>
</protein>
<dbReference type="InterPro" id="IPR028322">
    <property type="entry name" value="PNRC-like_rgn"/>
</dbReference>